<dbReference type="Pfam" id="PF01531">
    <property type="entry name" value="Glyco_transf_11"/>
    <property type="match status" value="1"/>
</dbReference>
<proteinExistence type="predicted"/>
<evidence type="ECO:0008006" key="5">
    <source>
        <dbReference type="Google" id="ProtNLM"/>
    </source>
</evidence>
<evidence type="ECO:0000313" key="3">
    <source>
        <dbReference type="EMBL" id="GAA4407766.1"/>
    </source>
</evidence>
<dbReference type="Proteomes" id="UP001500945">
    <property type="component" value="Unassembled WGS sequence"/>
</dbReference>
<evidence type="ECO:0000256" key="2">
    <source>
        <dbReference type="ARBA" id="ARBA00022679"/>
    </source>
</evidence>
<dbReference type="RefSeq" id="WP_345206241.1">
    <property type="nucleotide sequence ID" value="NZ_BAABGM010000015.1"/>
</dbReference>
<evidence type="ECO:0000256" key="1">
    <source>
        <dbReference type="ARBA" id="ARBA00022676"/>
    </source>
</evidence>
<reference evidence="4" key="1">
    <citation type="journal article" date="2019" name="Int. J. Syst. Evol. Microbiol.">
        <title>The Global Catalogue of Microorganisms (GCM) 10K type strain sequencing project: providing services to taxonomists for standard genome sequencing and annotation.</title>
        <authorList>
            <consortium name="The Broad Institute Genomics Platform"/>
            <consortium name="The Broad Institute Genome Sequencing Center for Infectious Disease"/>
            <person name="Wu L."/>
            <person name="Ma J."/>
        </authorList>
    </citation>
    <scope>NUCLEOTIDE SEQUENCE [LARGE SCALE GENOMIC DNA]</scope>
    <source>
        <strain evidence="4">JCM 17809</strain>
    </source>
</reference>
<dbReference type="EMBL" id="BAABGM010000015">
    <property type="protein sequence ID" value="GAA4407766.1"/>
    <property type="molecule type" value="Genomic_DNA"/>
</dbReference>
<gene>
    <name evidence="3" type="ORF">GCM10023168_24190</name>
</gene>
<dbReference type="InterPro" id="IPR002516">
    <property type="entry name" value="Glyco_trans_11"/>
</dbReference>
<accession>A0ABP8KJ65</accession>
<name>A0ABP8KJ65_9MICO</name>
<keyword evidence="2" id="KW-0808">Transferase</keyword>
<evidence type="ECO:0000313" key="4">
    <source>
        <dbReference type="Proteomes" id="UP001500945"/>
    </source>
</evidence>
<sequence>MVRRGSRTVRETPPGLGFGNFLYLWLRADSEQARGHDHRVVRVPGMDPWLDMFPSIRGLLVERRDVRPWDRRDPSWNQRFGVEFTREELQAFIRRHLIGSQLTRLGDADRRSVVVNVRRGDYYSVPRLRGQYSFDIPAFLDVALDASVRGAGPVERIRVVSDDVGWCRERLDGLLRRRAGTVEYQALSSTPQEDFRAVATSPRIIGTNSTFSYWAGYVSSFLHGEQAQVVVPAFHARHVDGGRAYQLDPAWTIVEDIPGGWDA</sequence>
<keyword evidence="4" id="KW-1185">Reference proteome</keyword>
<protein>
    <recommendedName>
        <fullName evidence="5">Glycosyl transferase family 11</fullName>
    </recommendedName>
</protein>
<organism evidence="3 4">
    <name type="scientific">Fodinibacter luteus</name>
    <dbReference type="NCBI Taxonomy" id="552064"/>
    <lineage>
        <taxon>Bacteria</taxon>
        <taxon>Bacillati</taxon>
        <taxon>Actinomycetota</taxon>
        <taxon>Actinomycetes</taxon>
        <taxon>Micrococcales</taxon>
        <taxon>Intrasporangiaceae</taxon>
        <taxon>Fodinibacter (ex Wang et al. 2009)</taxon>
    </lineage>
</organism>
<keyword evidence="1" id="KW-0328">Glycosyltransferase</keyword>
<comment type="caution">
    <text evidence="3">The sequence shown here is derived from an EMBL/GenBank/DDBJ whole genome shotgun (WGS) entry which is preliminary data.</text>
</comment>